<dbReference type="EMBL" id="LT599583">
    <property type="protein sequence ID" value="SBW84006.1"/>
    <property type="molecule type" value="Genomic_DNA"/>
</dbReference>
<organism evidence="1 2">
    <name type="scientific">Pseudomonas veronii 1YdBTEX2</name>
    <dbReference type="NCBI Taxonomy" id="1295141"/>
    <lineage>
        <taxon>Bacteria</taxon>
        <taxon>Pseudomonadati</taxon>
        <taxon>Pseudomonadota</taxon>
        <taxon>Gammaproteobacteria</taxon>
        <taxon>Pseudomonadales</taxon>
        <taxon>Pseudomonadaceae</taxon>
        <taxon>Pseudomonas</taxon>
    </lineage>
</organism>
<reference evidence="2" key="1">
    <citation type="submission" date="2016-07" db="EMBL/GenBank/DDBJ databases">
        <authorList>
            <person name="Florea S."/>
            <person name="Webb J.S."/>
            <person name="Jaromczyk J."/>
            <person name="Schardl C.L."/>
        </authorList>
    </citation>
    <scope>NUCLEOTIDE SEQUENCE [LARGE SCALE GENOMIC DNA]</scope>
    <source>
        <strain evidence="2">1YdBTEX2</strain>
    </source>
</reference>
<accession>A0A1D3K6M5</accession>
<gene>
    <name evidence="1" type="ORF">PVE_R1G6127</name>
</gene>
<dbReference type="Proteomes" id="UP000245431">
    <property type="component" value="Chromosome PVE_r1"/>
</dbReference>
<name>A0A1D3K6M5_PSEVE</name>
<evidence type="ECO:0000313" key="1">
    <source>
        <dbReference type="EMBL" id="SBW84006.1"/>
    </source>
</evidence>
<proteinExistence type="predicted"/>
<dbReference type="AlphaFoldDB" id="A0A1D3K6M5"/>
<protein>
    <submittedName>
        <fullName evidence="1">Uncharacterized protein</fullName>
    </submittedName>
</protein>
<evidence type="ECO:0000313" key="2">
    <source>
        <dbReference type="Proteomes" id="UP000245431"/>
    </source>
</evidence>
<sequence length="85" mass="9577">MPALSMRPSSSELLGGVIENKHRTEKRRRRSEGVWGSICSFFDTDDWGWESYTTKVAVYEIDISKVKASIEKTLGGCSMVLHARP</sequence>